<keyword evidence="3" id="KW-1185">Reference proteome</keyword>
<proteinExistence type="predicted"/>
<gene>
    <name evidence="2" type="ORF">JYU29_05605</name>
</gene>
<dbReference type="RefSeq" id="WP_213983716.1">
    <property type="nucleotide sequence ID" value="NZ_JAFMNX010000001.1"/>
</dbReference>
<evidence type="ECO:0000313" key="3">
    <source>
        <dbReference type="Proteomes" id="UP001297272"/>
    </source>
</evidence>
<dbReference type="EMBL" id="JAFMNX010000001">
    <property type="protein sequence ID" value="MBS9720161.1"/>
    <property type="molecule type" value="Genomic_DNA"/>
</dbReference>
<dbReference type="Proteomes" id="UP001297272">
    <property type="component" value="Unassembled WGS sequence"/>
</dbReference>
<protein>
    <submittedName>
        <fullName evidence="2">Uncharacterized protein</fullName>
    </submittedName>
</protein>
<name>A0ABS5RT24_9HYPH</name>
<evidence type="ECO:0000256" key="1">
    <source>
        <dbReference type="SAM" id="MobiDB-lite"/>
    </source>
</evidence>
<reference evidence="2 3" key="1">
    <citation type="submission" date="2021-03" db="EMBL/GenBank/DDBJ databases">
        <title>Tianweitania aestuarii sp. nov., isolated from a tidal flat.</title>
        <authorList>
            <person name="Park S."/>
            <person name="Yoon J.-H."/>
        </authorList>
    </citation>
    <scope>NUCLEOTIDE SEQUENCE [LARGE SCALE GENOMIC DNA]</scope>
    <source>
        <strain evidence="2 3">BSSL-BM11</strain>
    </source>
</reference>
<feature type="region of interest" description="Disordered" evidence="1">
    <location>
        <begin position="197"/>
        <end position="217"/>
    </location>
</feature>
<sequence length="340" mass="35699">MSGLRLRERTATVDVYATGRPGPAGLFWDNAGWAIGRTYRVHAALLHAGSSYRSLLEHEASAETEPGIGSHWREAWELIAARAELTQDFRDLQAAIELAASNAGDAAVSISADRAAVSDAVEAFEATASGALQTIGTAVDEAEQSITQTATTANQALNDTAGAAGQAIDQTASAATASITEAAEAVSEDRTAVADLRELTRKDAENTGKDATKTKQDRDAVAADAAMAAAAVRPLYGVQIYRSDQVENGEYAAERFEPFGSVISTIYIELLQGAGRADVHMTINGTIVAGPWSVSDNARQTVIEGLSIAINKAAKVSFHTSAVAGEVHEIWASAYGKYKT</sequence>
<organism evidence="2 3">
    <name type="scientific">Tianweitania aestuarii</name>
    <dbReference type="NCBI Taxonomy" id="2814886"/>
    <lineage>
        <taxon>Bacteria</taxon>
        <taxon>Pseudomonadati</taxon>
        <taxon>Pseudomonadota</taxon>
        <taxon>Alphaproteobacteria</taxon>
        <taxon>Hyphomicrobiales</taxon>
        <taxon>Phyllobacteriaceae</taxon>
        <taxon>Tianweitania</taxon>
    </lineage>
</organism>
<comment type="caution">
    <text evidence="2">The sequence shown here is derived from an EMBL/GenBank/DDBJ whole genome shotgun (WGS) entry which is preliminary data.</text>
</comment>
<evidence type="ECO:0000313" key="2">
    <source>
        <dbReference type="EMBL" id="MBS9720161.1"/>
    </source>
</evidence>
<accession>A0ABS5RT24</accession>